<sequence length="194" mass="21185">MTKISFSLKFVIVSLFFALLASPALAQTERGKENGVNRRTPSPQALVTTAKINSCQVRESGVKTRMTQLTKLTANMETTFDRIAEKVKTYYTDTVLPSGNTAPDYDILISDIAAKKALIQTELSKANTAIDTFSCTSGGDPKTLMNQYQINMRAVKTALKNYRTSIVNLIVAVRTVSKEIEATPTVTVTPSPTI</sequence>
<feature type="chain" id="PRO_5002536066" evidence="1">
    <location>
        <begin position="27"/>
        <end position="194"/>
    </location>
</feature>
<keyword evidence="1" id="KW-0732">Signal</keyword>
<proteinExistence type="predicted"/>
<evidence type="ECO:0000256" key="1">
    <source>
        <dbReference type="SAM" id="SignalP"/>
    </source>
</evidence>
<dbReference type="AlphaFoldDB" id="A0A0G1B9F4"/>
<comment type="caution">
    <text evidence="2">The sequence shown here is derived from an EMBL/GenBank/DDBJ whole genome shotgun (WGS) entry which is preliminary data.</text>
</comment>
<evidence type="ECO:0000313" key="2">
    <source>
        <dbReference type="EMBL" id="KKS42966.1"/>
    </source>
</evidence>
<feature type="signal peptide" evidence="1">
    <location>
        <begin position="1"/>
        <end position="26"/>
    </location>
</feature>
<evidence type="ECO:0000313" key="3">
    <source>
        <dbReference type="Proteomes" id="UP000033854"/>
    </source>
</evidence>
<protein>
    <submittedName>
        <fullName evidence="2">Uncharacterized protein</fullName>
    </submittedName>
</protein>
<dbReference type="EMBL" id="LCDA01000004">
    <property type="protein sequence ID" value="KKS42966.1"/>
    <property type="molecule type" value="Genomic_DNA"/>
</dbReference>
<accession>A0A0G1B9F4</accession>
<organism evidence="2 3">
    <name type="scientific">Candidatus Collierbacteria bacterium GW2011_GWA2_42_17</name>
    <dbReference type="NCBI Taxonomy" id="1618378"/>
    <lineage>
        <taxon>Bacteria</taxon>
        <taxon>Candidatus Collieribacteriota</taxon>
    </lineage>
</organism>
<dbReference type="Proteomes" id="UP000033854">
    <property type="component" value="Unassembled WGS sequence"/>
</dbReference>
<gene>
    <name evidence="2" type="ORF">UV06_C0004G0101</name>
</gene>
<name>A0A0G1B9F4_9BACT</name>
<reference evidence="2 3" key="1">
    <citation type="journal article" date="2015" name="Nature">
        <title>rRNA introns, odd ribosomes, and small enigmatic genomes across a large radiation of phyla.</title>
        <authorList>
            <person name="Brown C.T."/>
            <person name="Hug L.A."/>
            <person name="Thomas B.C."/>
            <person name="Sharon I."/>
            <person name="Castelle C.J."/>
            <person name="Singh A."/>
            <person name="Wilkins M.J."/>
            <person name="Williams K.H."/>
            <person name="Banfield J.F."/>
        </authorList>
    </citation>
    <scope>NUCLEOTIDE SEQUENCE [LARGE SCALE GENOMIC DNA]</scope>
</reference>